<evidence type="ECO:0000313" key="2">
    <source>
        <dbReference type="Proteomes" id="UP000886998"/>
    </source>
</evidence>
<dbReference type="EMBL" id="BMAV01015211">
    <property type="protein sequence ID" value="GFY64359.1"/>
    <property type="molecule type" value="Genomic_DNA"/>
</dbReference>
<accession>A0A8X6Y3S1</accession>
<protein>
    <submittedName>
        <fullName evidence="1">Uncharacterized protein</fullName>
    </submittedName>
</protein>
<comment type="caution">
    <text evidence="1">The sequence shown here is derived from an EMBL/GenBank/DDBJ whole genome shotgun (WGS) entry which is preliminary data.</text>
</comment>
<organism evidence="1 2">
    <name type="scientific">Trichonephila inaurata madagascariensis</name>
    <dbReference type="NCBI Taxonomy" id="2747483"/>
    <lineage>
        <taxon>Eukaryota</taxon>
        <taxon>Metazoa</taxon>
        <taxon>Ecdysozoa</taxon>
        <taxon>Arthropoda</taxon>
        <taxon>Chelicerata</taxon>
        <taxon>Arachnida</taxon>
        <taxon>Araneae</taxon>
        <taxon>Araneomorphae</taxon>
        <taxon>Entelegynae</taxon>
        <taxon>Araneoidea</taxon>
        <taxon>Nephilidae</taxon>
        <taxon>Trichonephila</taxon>
        <taxon>Trichonephila inaurata</taxon>
    </lineage>
</organism>
<sequence>MPFSFMDISGHAVGPWYSTTKGEVLPAFSKCRQKDMEVLCDLSISAYHAINFSKLQYAQCLARKQAQDKVSFIPLCATL</sequence>
<keyword evidence="2" id="KW-1185">Reference proteome</keyword>
<dbReference type="OrthoDB" id="10053569at2759"/>
<evidence type="ECO:0000313" key="1">
    <source>
        <dbReference type="EMBL" id="GFY64359.1"/>
    </source>
</evidence>
<gene>
    <name evidence="1" type="ORF">TNIN_346131</name>
</gene>
<dbReference type="AlphaFoldDB" id="A0A8X6Y3S1"/>
<proteinExistence type="predicted"/>
<name>A0A8X6Y3S1_9ARAC</name>
<dbReference type="Proteomes" id="UP000886998">
    <property type="component" value="Unassembled WGS sequence"/>
</dbReference>
<reference evidence="1" key="1">
    <citation type="submission" date="2020-08" db="EMBL/GenBank/DDBJ databases">
        <title>Multicomponent nature underlies the extraordinary mechanical properties of spider dragline silk.</title>
        <authorList>
            <person name="Kono N."/>
            <person name="Nakamura H."/>
            <person name="Mori M."/>
            <person name="Yoshida Y."/>
            <person name="Ohtoshi R."/>
            <person name="Malay A.D."/>
            <person name="Moran D.A.P."/>
            <person name="Tomita M."/>
            <person name="Numata K."/>
            <person name="Arakawa K."/>
        </authorList>
    </citation>
    <scope>NUCLEOTIDE SEQUENCE</scope>
</reference>